<organism evidence="1 2">
    <name type="scientific">Ktedonobacter racemifer DSM 44963</name>
    <dbReference type="NCBI Taxonomy" id="485913"/>
    <lineage>
        <taxon>Bacteria</taxon>
        <taxon>Bacillati</taxon>
        <taxon>Chloroflexota</taxon>
        <taxon>Ktedonobacteria</taxon>
        <taxon>Ktedonobacterales</taxon>
        <taxon>Ktedonobacteraceae</taxon>
        <taxon>Ktedonobacter</taxon>
    </lineage>
</organism>
<reference evidence="1 2" key="1">
    <citation type="journal article" date="2011" name="Stand. Genomic Sci.">
        <title>Non-contiguous finished genome sequence and contextual data of the filamentous soil bacterium Ktedonobacter racemifer type strain (SOSP1-21).</title>
        <authorList>
            <person name="Chang Y.J."/>
            <person name="Land M."/>
            <person name="Hauser L."/>
            <person name="Chertkov O."/>
            <person name="Del Rio T.G."/>
            <person name="Nolan M."/>
            <person name="Copeland A."/>
            <person name="Tice H."/>
            <person name="Cheng J.F."/>
            <person name="Lucas S."/>
            <person name="Han C."/>
            <person name="Goodwin L."/>
            <person name="Pitluck S."/>
            <person name="Ivanova N."/>
            <person name="Ovchinikova G."/>
            <person name="Pati A."/>
            <person name="Chen A."/>
            <person name="Palaniappan K."/>
            <person name="Mavromatis K."/>
            <person name="Liolios K."/>
            <person name="Brettin T."/>
            <person name="Fiebig A."/>
            <person name="Rohde M."/>
            <person name="Abt B."/>
            <person name="Goker M."/>
            <person name="Detter J.C."/>
            <person name="Woyke T."/>
            <person name="Bristow J."/>
            <person name="Eisen J.A."/>
            <person name="Markowitz V."/>
            <person name="Hugenholtz P."/>
            <person name="Kyrpides N.C."/>
            <person name="Klenk H.P."/>
            <person name="Lapidus A."/>
        </authorList>
    </citation>
    <scope>NUCLEOTIDE SEQUENCE [LARGE SCALE GENOMIC DNA]</scope>
    <source>
        <strain evidence="2">DSM 44963</strain>
    </source>
</reference>
<sequence length="51" mass="6111">MTILHAYSLRVCLNLMPRNTRLSSCLRLHPEGFFHASREYLARRLKDKTFF</sequence>
<dbReference type="AlphaFoldDB" id="D6TRF9"/>
<comment type="caution">
    <text evidence="1">The sequence shown here is derived from an EMBL/GenBank/DDBJ whole genome shotgun (WGS) entry which is preliminary data.</text>
</comment>
<dbReference type="EMBL" id="ADVG01000002">
    <property type="protein sequence ID" value="EFH87858.1"/>
    <property type="molecule type" value="Genomic_DNA"/>
</dbReference>
<evidence type="ECO:0000313" key="1">
    <source>
        <dbReference type="EMBL" id="EFH87858.1"/>
    </source>
</evidence>
<dbReference type="Proteomes" id="UP000004508">
    <property type="component" value="Unassembled WGS sequence"/>
</dbReference>
<name>D6TRF9_KTERA</name>
<keyword evidence="2" id="KW-1185">Reference proteome</keyword>
<accession>D6TRF9</accession>
<dbReference type="STRING" id="485913.Krac_9209"/>
<protein>
    <submittedName>
        <fullName evidence="1">Uncharacterized protein</fullName>
    </submittedName>
</protein>
<gene>
    <name evidence="1" type="ORF">Krac_9209</name>
</gene>
<proteinExistence type="predicted"/>
<dbReference type="InParanoid" id="D6TRF9"/>
<evidence type="ECO:0000313" key="2">
    <source>
        <dbReference type="Proteomes" id="UP000004508"/>
    </source>
</evidence>